<evidence type="ECO:0000256" key="4">
    <source>
        <dbReference type="ARBA" id="ARBA00022982"/>
    </source>
</evidence>
<dbReference type="Proteomes" id="UP001293718">
    <property type="component" value="Unassembled WGS sequence"/>
</dbReference>
<dbReference type="SUPFAM" id="SSF52833">
    <property type="entry name" value="Thioredoxin-like"/>
    <property type="match status" value="1"/>
</dbReference>
<proteinExistence type="inferred from homology"/>
<keyword evidence="10" id="KW-1185">Reference proteome</keyword>
<protein>
    <recommendedName>
        <fullName evidence="7">Thioredoxin</fullName>
    </recommendedName>
</protein>
<evidence type="ECO:0000256" key="2">
    <source>
        <dbReference type="ARBA" id="ARBA00022448"/>
    </source>
</evidence>
<evidence type="ECO:0000313" key="10">
    <source>
        <dbReference type="Proteomes" id="UP001293718"/>
    </source>
</evidence>
<dbReference type="RefSeq" id="WP_322464960.1">
    <property type="nucleotide sequence ID" value="NZ_JAXOJX010000008.1"/>
</dbReference>
<dbReference type="Pfam" id="PF00085">
    <property type="entry name" value="Thioredoxin"/>
    <property type="match status" value="1"/>
</dbReference>
<keyword evidence="4" id="KW-0249">Electron transport</keyword>
<dbReference type="InterPro" id="IPR005746">
    <property type="entry name" value="Thioredoxin"/>
</dbReference>
<dbReference type="InterPro" id="IPR017937">
    <property type="entry name" value="Thioredoxin_CS"/>
</dbReference>
<dbReference type="PROSITE" id="PS51352">
    <property type="entry name" value="THIOREDOXIN_2"/>
    <property type="match status" value="1"/>
</dbReference>
<reference evidence="9 10" key="1">
    <citation type="submission" date="2023-11" db="EMBL/GenBank/DDBJ databases">
        <title>Draft genome of Azohydromonas lata strain H1 (DSM1123), a polyhydroxyalkanoate producer.</title>
        <authorList>
            <person name="Traversa D."/>
            <person name="D'Addabbo P."/>
            <person name="Pazzani C."/>
            <person name="Manzari C."/>
            <person name="Chiara M."/>
            <person name="Scrascia M."/>
        </authorList>
    </citation>
    <scope>NUCLEOTIDE SEQUENCE [LARGE SCALE GENOMIC DNA]</scope>
    <source>
        <strain evidence="9 10">H1</strain>
    </source>
</reference>
<keyword evidence="2" id="KW-0813">Transport</keyword>
<keyword evidence="5" id="KW-1015">Disulfide bond</keyword>
<dbReference type="PRINTS" id="PR00421">
    <property type="entry name" value="THIOREDOXIN"/>
</dbReference>
<organism evidence="9 10">
    <name type="scientific">Azohydromonas lata</name>
    <dbReference type="NCBI Taxonomy" id="45677"/>
    <lineage>
        <taxon>Bacteria</taxon>
        <taxon>Pseudomonadati</taxon>
        <taxon>Pseudomonadota</taxon>
        <taxon>Betaproteobacteria</taxon>
        <taxon>Burkholderiales</taxon>
        <taxon>Sphaerotilaceae</taxon>
        <taxon>Azohydromonas</taxon>
    </lineage>
</organism>
<dbReference type="Gene3D" id="2.30.30.380">
    <property type="entry name" value="Zn-finger domain of Sec23/24"/>
    <property type="match status" value="1"/>
</dbReference>
<dbReference type="NCBIfam" id="NF008229">
    <property type="entry name" value="PRK10996.1"/>
    <property type="match status" value="1"/>
</dbReference>
<dbReference type="PANTHER" id="PTHR45663:SF11">
    <property type="entry name" value="GEO12009P1"/>
    <property type="match status" value="1"/>
</dbReference>
<accession>A0ABU5IBP0</accession>
<dbReference type="InterPro" id="IPR013766">
    <property type="entry name" value="Thioredoxin_domain"/>
</dbReference>
<name>A0ABU5IBP0_9BURK</name>
<keyword evidence="6" id="KW-0676">Redox-active center</keyword>
<dbReference type="CDD" id="cd02947">
    <property type="entry name" value="TRX_family"/>
    <property type="match status" value="1"/>
</dbReference>
<dbReference type="EMBL" id="JAXOJX010000008">
    <property type="protein sequence ID" value="MDZ5456398.1"/>
    <property type="molecule type" value="Genomic_DNA"/>
</dbReference>
<comment type="caution">
    <text evidence="9">The sequence shown here is derived from an EMBL/GenBank/DDBJ whole genome shotgun (WGS) entry which is preliminary data.</text>
</comment>
<dbReference type="Gene3D" id="3.40.30.10">
    <property type="entry name" value="Glutaredoxin"/>
    <property type="match status" value="1"/>
</dbReference>
<dbReference type="InterPro" id="IPR036249">
    <property type="entry name" value="Thioredoxin-like_sf"/>
</dbReference>
<comment type="similarity">
    <text evidence="1">Belongs to the thioredoxin family.</text>
</comment>
<sequence>MDASTSPASTHVACPHCAALNRIPSARLGQDPSCGRCGQPLLDGHPVSLTDANFEQVVSRTELPVVVDLWAPWCGPCRSMAPAYEQAAQQLKGRALLVKVDTDANPRTAARFAVRSIPTLLKLQQGREVARVSGAMPAGEIVRWAGV</sequence>
<evidence type="ECO:0000256" key="7">
    <source>
        <dbReference type="NCBIfam" id="TIGR01068"/>
    </source>
</evidence>
<dbReference type="NCBIfam" id="TIGR01068">
    <property type="entry name" value="thioredoxin"/>
    <property type="match status" value="1"/>
</dbReference>
<evidence type="ECO:0000256" key="5">
    <source>
        <dbReference type="ARBA" id="ARBA00023157"/>
    </source>
</evidence>
<evidence type="ECO:0000256" key="1">
    <source>
        <dbReference type="ARBA" id="ARBA00008987"/>
    </source>
</evidence>
<dbReference type="InterPro" id="IPR049299">
    <property type="entry name" value="Thio2_N"/>
</dbReference>
<dbReference type="Pfam" id="PF21352">
    <property type="entry name" value="Zn_ribbon_Thio2"/>
    <property type="match status" value="1"/>
</dbReference>
<dbReference type="PROSITE" id="PS00194">
    <property type="entry name" value="THIOREDOXIN_1"/>
    <property type="match status" value="1"/>
</dbReference>
<evidence type="ECO:0000256" key="6">
    <source>
        <dbReference type="ARBA" id="ARBA00023284"/>
    </source>
</evidence>
<gene>
    <name evidence="9" type="primary">trxC</name>
    <name evidence="9" type="ORF">SM757_07410</name>
</gene>
<dbReference type="PANTHER" id="PTHR45663">
    <property type="entry name" value="GEO12009P1"/>
    <property type="match status" value="1"/>
</dbReference>
<evidence type="ECO:0000259" key="8">
    <source>
        <dbReference type="PROSITE" id="PS51352"/>
    </source>
</evidence>
<keyword evidence="3" id="KW-0479">Metal-binding</keyword>
<evidence type="ECO:0000256" key="3">
    <source>
        <dbReference type="ARBA" id="ARBA00022723"/>
    </source>
</evidence>
<feature type="domain" description="Thioredoxin" evidence="8">
    <location>
        <begin position="17"/>
        <end position="147"/>
    </location>
</feature>
<evidence type="ECO:0000313" key="9">
    <source>
        <dbReference type="EMBL" id="MDZ5456398.1"/>
    </source>
</evidence>